<sequence>MHEIGLPTLIVHGAADFSAPVDVTRRHTAELIPDTTYKEYPTAGHGIRAGRHAQLNADRLAFLRQ</sequence>
<organism evidence="1 2">
    <name type="scientific">Streptomyces gilvosporeus</name>
    <dbReference type="NCBI Taxonomy" id="553510"/>
    <lineage>
        <taxon>Bacteria</taxon>
        <taxon>Bacillati</taxon>
        <taxon>Actinomycetota</taxon>
        <taxon>Actinomycetes</taxon>
        <taxon>Kitasatosporales</taxon>
        <taxon>Streptomycetaceae</taxon>
        <taxon>Streptomyces</taxon>
    </lineage>
</organism>
<evidence type="ECO:0008006" key="3">
    <source>
        <dbReference type="Google" id="ProtNLM"/>
    </source>
</evidence>
<accession>A0A1V0TIX8</accession>
<dbReference type="SUPFAM" id="SSF53474">
    <property type="entry name" value="alpha/beta-Hydrolases"/>
    <property type="match status" value="1"/>
</dbReference>
<name>A0A1V0TIX8_9ACTN</name>
<dbReference type="STRING" id="553510.B1H19_00550"/>
<dbReference type="AlphaFoldDB" id="A0A1V0TIX8"/>
<keyword evidence="2" id="KW-1185">Reference proteome</keyword>
<dbReference type="InterPro" id="IPR029058">
    <property type="entry name" value="AB_hydrolase_fold"/>
</dbReference>
<protein>
    <recommendedName>
        <fullName evidence="3">Peptidase S9 prolyl oligopeptidase catalytic domain-containing protein</fullName>
    </recommendedName>
</protein>
<proteinExistence type="predicted"/>
<reference evidence="1 2" key="1">
    <citation type="submission" date="2017-04" db="EMBL/GenBank/DDBJ databases">
        <title>Complete Genome Sequence of Streptomyces gilvosporeus F607, a Capable Producer of Natamycin.</title>
        <authorList>
            <person name="Zong G."/>
            <person name="Zhong C."/>
            <person name="Fu J."/>
            <person name="Qin R."/>
            <person name="Cao G."/>
        </authorList>
    </citation>
    <scope>NUCLEOTIDE SEQUENCE [LARGE SCALE GENOMIC DNA]</scope>
    <source>
        <strain evidence="1 2">F607</strain>
    </source>
</reference>
<dbReference type="Gene3D" id="3.40.50.1820">
    <property type="entry name" value="alpha/beta hydrolase"/>
    <property type="match status" value="1"/>
</dbReference>
<evidence type="ECO:0000313" key="1">
    <source>
        <dbReference type="EMBL" id="ARF52886.1"/>
    </source>
</evidence>
<dbReference type="KEGG" id="sgv:B1H19_00550"/>
<gene>
    <name evidence="1" type="ORF">B1H19_00550</name>
</gene>
<evidence type="ECO:0000313" key="2">
    <source>
        <dbReference type="Proteomes" id="UP000192726"/>
    </source>
</evidence>
<dbReference type="EMBL" id="CP020569">
    <property type="protein sequence ID" value="ARF52886.1"/>
    <property type="molecule type" value="Genomic_DNA"/>
</dbReference>
<dbReference type="Proteomes" id="UP000192726">
    <property type="component" value="Chromosome"/>
</dbReference>